<dbReference type="InterPro" id="IPR052179">
    <property type="entry name" value="DD-CPase-like"/>
</dbReference>
<dbReference type="OrthoDB" id="9792074at2"/>
<evidence type="ECO:0000313" key="3">
    <source>
        <dbReference type="EMBL" id="AVD71833.1"/>
    </source>
</evidence>
<reference evidence="3" key="1">
    <citation type="submission" date="2017-05" db="EMBL/GenBank/DDBJ databases">
        <authorList>
            <person name="Song R."/>
            <person name="Chenine A.L."/>
            <person name="Ruprecht R.M."/>
        </authorList>
    </citation>
    <scope>NUCLEOTIDE SEQUENCE</scope>
    <source>
        <strain evidence="3">ORNL</strain>
    </source>
</reference>
<proteinExistence type="predicted"/>
<name>A0A2L1GQ80_9BACT</name>
<dbReference type="Gene3D" id="3.30.1380.10">
    <property type="match status" value="1"/>
</dbReference>
<dbReference type="EMBL" id="CP021255">
    <property type="protein sequence ID" value="AVD71833.1"/>
    <property type="molecule type" value="Genomic_DNA"/>
</dbReference>
<organism evidence="3 4">
    <name type="scientific">Desulfobulbus oralis</name>
    <dbReference type="NCBI Taxonomy" id="1986146"/>
    <lineage>
        <taxon>Bacteria</taxon>
        <taxon>Pseudomonadati</taxon>
        <taxon>Thermodesulfobacteriota</taxon>
        <taxon>Desulfobulbia</taxon>
        <taxon>Desulfobulbales</taxon>
        <taxon>Desulfobulbaceae</taxon>
        <taxon>Desulfobulbus</taxon>
    </lineage>
</organism>
<dbReference type="Pfam" id="PF02557">
    <property type="entry name" value="VanY"/>
    <property type="match status" value="1"/>
</dbReference>
<gene>
    <name evidence="3" type="ORF">CAY53_10440</name>
</gene>
<dbReference type="CDD" id="cd14852">
    <property type="entry name" value="LD-carboxypeptidase"/>
    <property type="match status" value="1"/>
</dbReference>
<accession>A0A2L1GQ80</accession>
<dbReference type="AlphaFoldDB" id="A0A2L1GQ80"/>
<reference evidence="3" key="2">
    <citation type="journal article" date="2018" name="MBio">
        <title>Insights into the evolution of host association through the isolation and characterization of a novel human periodontal pathobiont, Desulfobulbus oralis.</title>
        <authorList>
            <person name="Cross K.L."/>
            <person name="Chirania P."/>
            <person name="Xiong W."/>
            <person name="Beall C.J."/>
            <person name="Elkins J.G."/>
            <person name="Giannone R.J."/>
            <person name="Griffen A.L."/>
            <person name="Guss A.M."/>
            <person name="Hettich R.L."/>
            <person name="Joshi S.S."/>
            <person name="Mokrzan E.M."/>
            <person name="Martin R.K."/>
            <person name="Zhulin I.B."/>
            <person name="Leys E.J."/>
            <person name="Podar M."/>
        </authorList>
    </citation>
    <scope>NUCLEOTIDE SEQUENCE [LARGE SCALE GENOMIC DNA]</scope>
    <source>
        <strain evidence="3">ORNL</strain>
    </source>
</reference>
<feature type="domain" description="D-alanyl-D-alanine carboxypeptidase-like core" evidence="2">
    <location>
        <begin position="132"/>
        <end position="252"/>
    </location>
</feature>
<dbReference type="GO" id="GO:0006508">
    <property type="term" value="P:proteolysis"/>
    <property type="evidence" value="ECO:0007669"/>
    <property type="project" value="InterPro"/>
</dbReference>
<keyword evidence="4" id="KW-1185">Reference proteome</keyword>
<dbReference type="InterPro" id="IPR003709">
    <property type="entry name" value="VanY-like_core_dom"/>
</dbReference>
<dbReference type="GO" id="GO:0008233">
    <property type="term" value="F:peptidase activity"/>
    <property type="evidence" value="ECO:0007669"/>
    <property type="project" value="InterPro"/>
</dbReference>
<feature type="region of interest" description="Disordered" evidence="1">
    <location>
        <begin position="257"/>
        <end position="298"/>
    </location>
</feature>
<sequence>MRVMQTGLCCLRDVVTLYPMFWPGNWIVLSSGAGDCLPVCILPDLPMNRQQCLPVLLALFALCLPAGGVLGQNSEQRAAAGAGMQPAETVRIDGITYPVPAPWAGHRVRVPAETLRCLVLMPRELTLGGMEISLREEALLSFVRMAEAARAEGIVLQADSAYRSAVYQEAIYRRNLQKGLSFQSIARHTAPPGYSRHALGLAVDLHPSSAAFGRTPAYAWLRRHAREYGFVETYGKANSFGIVWEPWHWEYQMPEEGRATAGEQGRGRRAEGPAQATAKMPGTTGPGSKETTQKKDRN</sequence>
<dbReference type="InterPro" id="IPR058193">
    <property type="entry name" value="VanY/YodJ_core_dom"/>
</dbReference>
<evidence type="ECO:0000259" key="2">
    <source>
        <dbReference type="Pfam" id="PF02557"/>
    </source>
</evidence>
<dbReference type="SUPFAM" id="SSF55166">
    <property type="entry name" value="Hedgehog/DD-peptidase"/>
    <property type="match status" value="1"/>
</dbReference>
<evidence type="ECO:0000256" key="1">
    <source>
        <dbReference type="SAM" id="MobiDB-lite"/>
    </source>
</evidence>
<protein>
    <recommendedName>
        <fullName evidence="2">D-alanyl-D-alanine carboxypeptidase-like core domain-containing protein</fullName>
    </recommendedName>
</protein>
<dbReference type="Proteomes" id="UP000239867">
    <property type="component" value="Chromosome"/>
</dbReference>
<dbReference type="PANTHER" id="PTHR34385">
    <property type="entry name" value="D-ALANYL-D-ALANINE CARBOXYPEPTIDASE"/>
    <property type="match status" value="1"/>
</dbReference>
<dbReference type="PANTHER" id="PTHR34385:SF1">
    <property type="entry name" value="PEPTIDOGLYCAN L-ALANYL-D-GLUTAMATE ENDOPEPTIDASE CWLK"/>
    <property type="match status" value="1"/>
</dbReference>
<dbReference type="InterPro" id="IPR009045">
    <property type="entry name" value="Zn_M74/Hedgehog-like"/>
</dbReference>
<evidence type="ECO:0000313" key="4">
    <source>
        <dbReference type="Proteomes" id="UP000239867"/>
    </source>
</evidence>
<dbReference type="KEGG" id="deo:CAY53_10440"/>